<dbReference type="PROSITE" id="PS50088">
    <property type="entry name" value="ANK_REPEAT"/>
    <property type="match status" value="2"/>
</dbReference>
<evidence type="ECO:0000256" key="2">
    <source>
        <dbReference type="ARBA" id="ARBA00023043"/>
    </source>
</evidence>
<dbReference type="AlphaFoldDB" id="A0AA47MZ95"/>
<dbReference type="InterPro" id="IPR002110">
    <property type="entry name" value="Ankyrin_rpt"/>
</dbReference>
<dbReference type="Pfam" id="PF00651">
    <property type="entry name" value="BTB"/>
    <property type="match status" value="1"/>
</dbReference>
<dbReference type="FunFam" id="1.25.40.20:FF:000045">
    <property type="entry name" value="Ankyrin repeat and BTB/POZ domain-containing protein 2"/>
    <property type="match status" value="1"/>
</dbReference>
<dbReference type="PROSITE" id="PS50097">
    <property type="entry name" value="BTB"/>
    <property type="match status" value="1"/>
</dbReference>
<dbReference type="Pfam" id="PF12796">
    <property type="entry name" value="Ank_2"/>
    <property type="match status" value="1"/>
</dbReference>
<dbReference type="EMBL" id="JAOPHQ010001752">
    <property type="protein sequence ID" value="KAK0149468.1"/>
    <property type="molecule type" value="Genomic_DNA"/>
</dbReference>
<proteinExistence type="predicted"/>
<feature type="region of interest" description="Disordered" evidence="4">
    <location>
        <begin position="713"/>
        <end position="749"/>
    </location>
</feature>
<dbReference type="PANTHER" id="PTHR46071">
    <property type="entry name" value="ANKYRIN REPEAT AND BTB/POZ DOMAIN-CONTAINING"/>
    <property type="match status" value="1"/>
</dbReference>
<evidence type="ECO:0000313" key="7">
    <source>
        <dbReference type="Proteomes" id="UP001174136"/>
    </source>
</evidence>
<dbReference type="InterPro" id="IPR000210">
    <property type="entry name" value="BTB/POZ_dom"/>
</dbReference>
<dbReference type="GO" id="GO:0046982">
    <property type="term" value="F:protein heterodimerization activity"/>
    <property type="evidence" value="ECO:0007669"/>
    <property type="project" value="InterPro"/>
</dbReference>
<dbReference type="SUPFAM" id="SSF54695">
    <property type="entry name" value="POZ domain"/>
    <property type="match status" value="1"/>
</dbReference>
<evidence type="ECO:0000256" key="3">
    <source>
        <dbReference type="PROSITE-ProRule" id="PRU00023"/>
    </source>
</evidence>
<dbReference type="Gene3D" id="1.10.20.10">
    <property type="entry name" value="Histone, subunit A"/>
    <property type="match status" value="1"/>
</dbReference>
<evidence type="ECO:0000313" key="6">
    <source>
        <dbReference type="EMBL" id="KAK0149468.1"/>
    </source>
</evidence>
<evidence type="ECO:0000259" key="5">
    <source>
        <dbReference type="PROSITE" id="PS50097"/>
    </source>
</evidence>
<keyword evidence="7" id="KW-1185">Reference proteome</keyword>
<dbReference type="Gene3D" id="3.30.710.10">
    <property type="entry name" value="Potassium Channel Kv1.1, Chain A"/>
    <property type="match status" value="1"/>
</dbReference>
<dbReference type="Gene3D" id="1.25.40.20">
    <property type="entry name" value="Ankyrin repeat-containing domain"/>
    <property type="match status" value="1"/>
</dbReference>
<dbReference type="Pfam" id="PF26281">
    <property type="entry name" value="Histone_ABTB"/>
    <property type="match status" value="1"/>
</dbReference>
<feature type="repeat" description="ANK" evidence="3">
    <location>
        <begin position="627"/>
        <end position="653"/>
    </location>
</feature>
<comment type="caution">
    <text evidence="6">The sequence shown here is derived from an EMBL/GenBank/DDBJ whole genome shotgun (WGS) entry which is preliminary data.</text>
</comment>
<name>A0AA47MZ95_MERPO</name>
<dbReference type="SUPFAM" id="SSF48403">
    <property type="entry name" value="Ankyrin repeat"/>
    <property type="match status" value="1"/>
</dbReference>
<evidence type="ECO:0000256" key="1">
    <source>
        <dbReference type="ARBA" id="ARBA00022737"/>
    </source>
</evidence>
<protein>
    <submittedName>
        <fullName evidence="6">Ankyrin repeat and BTB/POZ domain-containing protein 2</fullName>
    </submittedName>
</protein>
<dbReference type="InterPro" id="IPR011333">
    <property type="entry name" value="SKP1/BTB/POZ_sf"/>
</dbReference>
<sequence length="1071" mass="117021">MSSSSSSSLLMMKTLADLSLDAGYVASDSCASFSLSSSSSRQSQSQVSSPHRGVWGQQQHQHQQQLQLQHHAGSLSSRNGSWDTVVTVEDSGDPWTRCPHLPELEDYPWTDHELEGVLRKVSAAADADAYFTWEAVRRLSAYLRRAAVRVSREAQRLSEIHRRCTRFEVQSAVRAVLSRGLAHRCASAAVQAISLHCMRSGDAATAAGRQQRGGQSARCGLALSVGRFFRWMVETGVSARVHEYAAICLTACVESLAEEVGARALAAAAEDARGSCSGGGAVSCGAEALDAAVQGDAELWGVLQCYEHLICGKNANGEPSLPAHFGTYAKVPEEPVGSREGAYIQMELHNLEQALLATGVGSIAELSDLVCRAMHHMQRLCSARPPLGPARRANQPSVSWAPDALRTLCYFLSGPQMESMEDPDVAPPSMTLSREKPFMLRPPLMEWIRIAVVHAEHRRSLLVDSDDVRQTARLLLPGLDCEPRQLKSECCFSSFRSLAAPAAEARFQLELGFRMLSCGRSDLLPHATRLLGADGVNTMDDQGMTPLMYASSAGDEALVQMLIDAGADLNLQIPGCSPGHPSVHPGSRHWVALTLAVLRGHLSVTQLLLEAGADPEGGALMDDQQSCADTPLQLASAAGHYEMVSLLLAHGADPLLRVHLGNSLTSPLNEDMNCFSQAAAHGHRNVLRRLLLQPQQRREDILSLEEILAEGVDFPAEGQTRKQSPARGAPPSGGGGAGPDPGSSKARTKALQQAAYYSAEHGYLDVTVELRAMGVPWRLHVWLESLQRAQQLSRDEVTLSLLTEFPTVRVDDYSEELIATGLPLMFGMLVTSKDYMIIKKLASVFSHCYGHAPVPPIPFLDITLSTQLDVHFLNNQEMSDVTFMVEGRPFFAHRVLLMSASERFRCLLSNSPDGEIIHIDHMTYAVFQMMMKSLYCGGTEGVSVSYPDAMKLLPVANFFQIKGLKRCCEIKVSQSLTLDNSVKVYQTAQQHEASRLQRFCEGFFLQNMERLLEREDFHRLLLGGAAARDAFCPPGTDHHGGGFSQERMFLLKDLEATLVHRLHSLYPACME</sequence>
<dbReference type="InterPro" id="IPR059008">
    <property type="entry name" value="ABTB2/3_histone"/>
</dbReference>
<evidence type="ECO:0000256" key="4">
    <source>
        <dbReference type="SAM" id="MobiDB-lite"/>
    </source>
</evidence>
<dbReference type="InterPro" id="IPR009072">
    <property type="entry name" value="Histone-fold"/>
</dbReference>
<dbReference type="Proteomes" id="UP001174136">
    <property type="component" value="Unassembled WGS sequence"/>
</dbReference>
<reference evidence="6" key="1">
    <citation type="journal article" date="2023" name="Front. Mar. Sci.">
        <title>A new Merluccius polli reference genome to investigate the effects of global change in West African waters.</title>
        <authorList>
            <person name="Mateo J.L."/>
            <person name="Blanco-Fernandez C."/>
            <person name="Garcia-Vazquez E."/>
            <person name="Machado-Schiaffino G."/>
        </authorList>
    </citation>
    <scope>NUCLEOTIDE SEQUENCE</scope>
    <source>
        <strain evidence="6">C29</strain>
        <tissue evidence="6">Fin</tissue>
    </source>
</reference>
<dbReference type="InterPro" id="IPR052089">
    <property type="entry name" value="Ankyrin-BTB/POZ_domain"/>
</dbReference>
<keyword evidence="2 3" id="KW-0040">ANK repeat</keyword>
<organism evidence="6 7">
    <name type="scientific">Merluccius polli</name>
    <name type="common">Benguela hake</name>
    <name type="synonym">Merluccius cadenati</name>
    <dbReference type="NCBI Taxonomy" id="89951"/>
    <lineage>
        <taxon>Eukaryota</taxon>
        <taxon>Metazoa</taxon>
        <taxon>Chordata</taxon>
        <taxon>Craniata</taxon>
        <taxon>Vertebrata</taxon>
        <taxon>Euteleostomi</taxon>
        <taxon>Actinopterygii</taxon>
        <taxon>Neopterygii</taxon>
        <taxon>Teleostei</taxon>
        <taxon>Neoteleostei</taxon>
        <taxon>Acanthomorphata</taxon>
        <taxon>Zeiogadaria</taxon>
        <taxon>Gadariae</taxon>
        <taxon>Gadiformes</taxon>
        <taxon>Gadoidei</taxon>
        <taxon>Merlucciidae</taxon>
        <taxon>Merluccius</taxon>
    </lineage>
</organism>
<dbReference type="CDD" id="cd18297">
    <property type="entry name" value="BTB_POZ_ABTB2-like"/>
    <property type="match status" value="1"/>
</dbReference>
<dbReference type="SUPFAM" id="SSF47113">
    <property type="entry name" value="Histone-fold"/>
    <property type="match status" value="2"/>
</dbReference>
<dbReference type="InterPro" id="IPR036770">
    <property type="entry name" value="Ankyrin_rpt-contain_sf"/>
</dbReference>
<dbReference type="SMART" id="SM00248">
    <property type="entry name" value="ANK"/>
    <property type="match status" value="4"/>
</dbReference>
<dbReference type="PROSITE" id="PS50297">
    <property type="entry name" value="ANK_REP_REGION"/>
    <property type="match status" value="2"/>
</dbReference>
<gene>
    <name evidence="6" type="primary">Abtb2</name>
    <name evidence="6" type="ORF">N1851_009803</name>
</gene>
<accession>A0AA47MZ95</accession>
<feature type="compositionally biased region" description="Low complexity" evidence="4">
    <location>
        <begin position="57"/>
        <end position="71"/>
    </location>
</feature>
<feature type="region of interest" description="Disordered" evidence="4">
    <location>
        <begin position="41"/>
        <end position="79"/>
    </location>
</feature>
<dbReference type="SMART" id="SM00225">
    <property type="entry name" value="BTB"/>
    <property type="match status" value="1"/>
</dbReference>
<dbReference type="FunFam" id="3.30.710.10:FF:000030">
    <property type="entry name" value="Ankyrin repeat and BTB/POZ domain-containing protein BTBD11"/>
    <property type="match status" value="1"/>
</dbReference>
<keyword evidence="1" id="KW-0677">Repeat</keyword>
<dbReference type="Pfam" id="PF00023">
    <property type="entry name" value="Ank"/>
    <property type="match status" value="1"/>
</dbReference>
<feature type="domain" description="BTB" evidence="5">
    <location>
        <begin position="879"/>
        <end position="937"/>
    </location>
</feature>
<feature type="repeat" description="ANK" evidence="3">
    <location>
        <begin position="542"/>
        <end position="574"/>
    </location>
</feature>
<dbReference type="PANTHER" id="PTHR46071:SF3">
    <property type="entry name" value="ANKYRIN REPEAT AND BTB_POZ DOMAIN-CONTAINING PROTEIN 2"/>
    <property type="match status" value="1"/>
</dbReference>